<gene>
    <name evidence="1" type="primary">pkip</name>
    <name evidence="1" type="ORF">HytaNPV_gp114</name>
</gene>
<dbReference type="EMBL" id="MH261376">
    <property type="protein sequence ID" value="AWW14474.1"/>
    <property type="molecule type" value="Genomic_DNA"/>
</dbReference>
<dbReference type="RefSeq" id="YP_010086381.1">
    <property type="nucleotide sequence ID" value="NC_055453.1"/>
</dbReference>
<reference evidence="1 2" key="1">
    <citation type="journal article" date="2018" name="Sci. Rep.">
        <title>Comprehensive analysis of single molecule sequencing-derived complete genome and whole transcriptome of Hyposidra talaca nuclear polyhedrosis virus.</title>
        <authorList>
            <person name="Nguyen T.T."/>
            <person name="Suryamohan K."/>
            <person name="Kuriakose B."/>
            <person name="Janakiraman V."/>
            <person name="Reichelt M."/>
            <person name="Chaudhuri S."/>
            <person name="Guillory J."/>
            <person name="Divakaran N."/>
            <person name="Rabins P.E."/>
            <person name="Goel R."/>
            <person name="Deka B."/>
            <person name="Sarkar S."/>
            <person name="Ekka P."/>
            <person name="Tsai Y.C."/>
            <person name="Vargas D."/>
            <person name="Santhosh S."/>
            <person name="Mohan S."/>
            <person name="Chin C.S."/>
            <person name="Korlach J."/>
            <person name="Thomas G."/>
            <person name="Babu A."/>
            <person name="Seshagiri S."/>
        </authorList>
    </citation>
    <scope>NUCLEOTIDE SEQUENCE [LARGE SCALE GENOMIC DNA]</scope>
    <source>
        <strain evidence="1 2">HytaNPVIndia001</strain>
    </source>
</reference>
<dbReference type="Pfam" id="PF06878">
    <property type="entry name" value="Pkip-1"/>
    <property type="match status" value="1"/>
</dbReference>
<organism evidence="1 2">
    <name type="scientific">Hyposidra talaca nucleopolyhedrovirus</name>
    <dbReference type="NCBI Taxonomy" id="1070315"/>
    <lineage>
        <taxon>Viruses</taxon>
        <taxon>Viruses incertae sedis</taxon>
        <taxon>Naldaviricetes</taxon>
        <taxon>Lefavirales</taxon>
        <taxon>Baculoviridae</taxon>
        <taxon>Alphabaculovirus</taxon>
        <taxon>Alphabaculovirus hytalacae</taxon>
    </lineage>
</organism>
<name>A0A2Z4HI70_9ABAC</name>
<dbReference type="InterPro" id="IPR009672">
    <property type="entry name" value="Pkip-1"/>
</dbReference>
<proteinExistence type="predicted"/>
<protein>
    <submittedName>
        <fullName evidence="1">Pkip</fullName>
    </submittedName>
</protein>
<dbReference type="KEGG" id="vg:65101592"/>
<evidence type="ECO:0000313" key="1">
    <source>
        <dbReference type="EMBL" id="AWW14474.1"/>
    </source>
</evidence>
<sequence>MVDTAMVNFELRKKRDQYQSEYEIKQDKFFNCGNIKSVKCRNSGNELYAMSAYLFGMDEQLYYLDTLVSEKDRIDFVNNLSELQLSNELVEKLYTTGNYEDLMAHFKIEKLTNDMMMSIMVKNAKRFTKVLAQFIDKRNAYRKKPKSVLLDEVFNLKINLIKHYCIMQKISYFK</sequence>
<dbReference type="GeneID" id="65101592"/>
<keyword evidence="2" id="KW-1185">Reference proteome</keyword>
<evidence type="ECO:0000313" key="2">
    <source>
        <dbReference type="Proteomes" id="UP000501125"/>
    </source>
</evidence>
<dbReference type="Proteomes" id="UP000501125">
    <property type="component" value="Chromosome"/>
</dbReference>
<accession>A0A2Z4HI70</accession>